<evidence type="ECO:0000259" key="5">
    <source>
        <dbReference type="PROSITE" id="PS51471"/>
    </source>
</evidence>
<evidence type="ECO:0000313" key="6">
    <source>
        <dbReference type="EMBL" id="CAG86660.2"/>
    </source>
</evidence>
<dbReference type="InterPro" id="IPR050295">
    <property type="entry name" value="Plant_2OG-oxidoreductases"/>
</dbReference>
<dbReference type="STRING" id="284592.Q6BTE2"/>
<dbReference type="InParanoid" id="Q6BTE2"/>
<evidence type="ECO:0000256" key="3">
    <source>
        <dbReference type="ARBA" id="ARBA00023004"/>
    </source>
</evidence>
<keyword evidence="3 4" id="KW-0408">Iron</keyword>
<dbReference type="OrthoDB" id="288590at2759"/>
<sequence length="396" mass="45769">MPGELQDINDYIKESKRGRDEHNIQGVVPILDISAALDKERRPQLLKDLKRALFDIGFFYVKNPPSKKIPSIFHDLKEESWNFFNLPKEKKSEISMENSKHFLGYNDVGDELTAKHIDWREQVEFGTELPEPVINSDDELWKNIEGPNLWPDKQLVPNFRSTIEDYMSESETLSKLLIDLIKESLNLPEAVFDKYFKEKQQCKMKIIRYPDLLKSKNDLEGIRSHLSQSLIDLKQGVGEHRDNDFLTIIYQATNHTSLQVQTFEGEWVNVPPIKDTFVVNAGQTLEYITNGVCVATVHRVLTPIPGEGDRLSIAFFQTVDVSSYKSKIEIPEEIQKEADIRDSRRTKEDISFQFPQANAKPLGYSIFLNRIKSHPKVGAKWYPDTLKYVQKQLEKA</sequence>
<dbReference type="HOGENOM" id="CLU_010119_1_1_1"/>
<proteinExistence type="inferred from homology"/>
<evidence type="ECO:0000256" key="4">
    <source>
        <dbReference type="RuleBase" id="RU003682"/>
    </source>
</evidence>
<dbReference type="PANTHER" id="PTHR47991">
    <property type="entry name" value="OXOGLUTARATE/IRON-DEPENDENT DIOXYGENASE"/>
    <property type="match status" value="1"/>
</dbReference>
<evidence type="ECO:0000256" key="2">
    <source>
        <dbReference type="ARBA" id="ARBA00022723"/>
    </source>
</evidence>
<dbReference type="InterPro" id="IPR044861">
    <property type="entry name" value="IPNS-like_FE2OG_OXY"/>
</dbReference>
<dbReference type="Gene3D" id="2.60.120.330">
    <property type="entry name" value="B-lactam Antibiotic, Isopenicillin N Synthase, Chain"/>
    <property type="match status" value="1"/>
</dbReference>
<keyword evidence="4" id="KW-0560">Oxidoreductase</keyword>
<dbReference type="Pfam" id="PF03171">
    <property type="entry name" value="2OG-FeII_Oxy"/>
    <property type="match status" value="1"/>
</dbReference>
<dbReference type="OMA" id="WREQVEF"/>
<dbReference type="GeneID" id="2900861"/>
<protein>
    <submittedName>
        <fullName evidence="6">DEHA2D01386p</fullName>
    </submittedName>
</protein>
<dbReference type="InterPro" id="IPR027443">
    <property type="entry name" value="IPNS-like_sf"/>
</dbReference>
<dbReference type="VEuPathDB" id="FungiDB:DEHA2D01386g"/>
<dbReference type="eggNOG" id="KOG0143">
    <property type="taxonomic scope" value="Eukaryota"/>
</dbReference>
<gene>
    <name evidence="6" type="ordered locus">DEHA2D01386g</name>
</gene>
<evidence type="ECO:0000256" key="1">
    <source>
        <dbReference type="ARBA" id="ARBA00008056"/>
    </source>
</evidence>
<accession>Q6BTE2</accession>
<dbReference type="EMBL" id="CR382136">
    <property type="protein sequence ID" value="CAG86660.2"/>
    <property type="molecule type" value="Genomic_DNA"/>
</dbReference>
<dbReference type="Proteomes" id="UP000000599">
    <property type="component" value="Chromosome D"/>
</dbReference>
<reference evidence="6 7" key="1">
    <citation type="journal article" date="2004" name="Nature">
        <title>Genome evolution in yeasts.</title>
        <authorList>
            <consortium name="Genolevures"/>
            <person name="Dujon B."/>
            <person name="Sherman D."/>
            <person name="Fischer G."/>
            <person name="Durrens P."/>
            <person name="Casaregola S."/>
            <person name="Lafontaine I."/>
            <person name="de Montigny J."/>
            <person name="Marck C."/>
            <person name="Neuveglise C."/>
            <person name="Talla E."/>
            <person name="Goffard N."/>
            <person name="Frangeul L."/>
            <person name="Aigle M."/>
            <person name="Anthouard V."/>
            <person name="Babour A."/>
            <person name="Barbe V."/>
            <person name="Barnay S."/>
            <person name="Blanchin S."/>
            <person name="Beckerich J.M."/>
            <person name="Beyne E."/>
            <person name="Bleykasten C."/>
            <person name="Boisrame A."/>
            <person name="Boyer J."/>
            <person name="Cattolico L."/>
            <person name="Confanioleri F."/>
            <person name="de Daruvar A."/>
            <person name="Despons L."/>
            <person name="Fabre E."/>
            <person name="Fairhead C."/>
            <person name="Ferry-Dumazet H."/>
            <person name="Groppi A."/>
            <person name="Hantraye F."/>
            <person name="Hennequin C."/>
            <person name="Jauniaux N."/>
            <person name="Joyet P."/>
            <person name="Kachouri R."/>
            <person name="Kerrest A."/>
            <person name="Koszul R."/>
            <person name="Lemaire M."/>
            <person name="Lesur I."/>
            <person name="Ma L."/>
            <person name="Muller H."/>
            <person name="Nicaud J.M."/>
            <person name="Nikolski M."/>
            <person name="Oztas S."/>
            <person name="Ozier-Kalogeropoulos O."/>
            <person name="Pellenz S."/>
            <person name="Potier S."/>
            <person name="Richard G.F."/>
            <person name="Straub M.L."/>
            <person name="Suleau A."/>
            <person name="Swennene D."/>
            <person name="Tekaia F."/>
            <person name="Wesolowski-Louvel M."/>
            <person name="Westhof E."/>
            <person name="Wirth B."/>
            <person name="Zeniou-Meyer M."/>
            <person name="Zivanovic I."/>
            <person name="Bolotin-Fukuhara M."/>
            <person name="Thierry A."/>
            <person name="Bouchier C."/>
            <person name="Caudron B."/>
            <person name="Scarpelli C."/>
            <person name="Gaillardin C."/>
            <person name="Weissenbach J."/>
            <person name="Wincker P."/>
            <person name="Souciet J.L."/>
        </authorList>
    </citation>
    <scope>NUCLEOTIDE SEQUENCE [LARGE SCALE GENOMIC DNA]</scope>
    <source>
        <strain evidence="7">ATCC 36239 / CBS 767 / BCRC 21394 / JCM 1990 / NBRC 0083 / IGC 2968</strain>
    </source>
</reference>
<name>Q6BTE2_DEBHA</name>
<dbReference type="GO" id="GO:0044283">
    <property type="term" value="P:small molecule biosynthetic process"/>
    <property type="evidence" value="ECO:0007669"/>
    <property type="project" value="UniProtKB-ARBA"/>
</dbReference>
<dbReference type="PROSITE" id="PS51471">
    <property type="entry name" value="FE2OG_OXY"/>
    <property type="match status" value="1"/>
</dbReference>
<keyword evidence="7" id="KW-1185">Reference proteome</keyword>
<dbReference type="RefSeq" id="XP_458528.2">
    <property type="nucleotide sequence ID" value="XM_458528.1"/>
</dbReference>
<dbReference type="AlphaFoldDB" id="Q6BTE2"/>
<feature type="domain" description="Fe2OG dioxygenase" evidence="5">
    <location>
        <begin position="198"/>
        <end position="319"/>
    </location>
</feature>
<dbReference type="InterPro" id="IPR005123">
    <property type="entry name" value="Oxoglu/Fe-dep_dioxygenase_dom"/>
</dbReference>
<dbReference type="KEGG" id="dha:DEHA2D01386g"/>
<dbReference type="PRINTS" id="PR00682">
    <property type="entry name" value="IPNSYNTHASE"/>
</dbReference>
<dbReference type="GO" id="GO:0016491">
    <property type="term" value="F:oxidoreductase activity"/>
    <property type="evidence" value="ECO:0007669"/>
    <property type="project" value="UniProtKB-KW"/>
</dbReference>
<evidence type="ECO:0000313" key="7">
    <source>
        <dbReference type="Proteomes" id="UP000000599"/>
    </source>
</evidence>
<keyword evidence="2 4" id="KW-0479">Metal-binding</keyword>
<organism evidence="6 7">
    <name type="scientific">Debaryomyces hansenii (strain ATCC 36239 / CBS 767 / BCRC 21394 / JCM 1990 / NBRC 0083 / IGC 2968)</name>
    <name type="common">Yeast</name>
    <name type="synonym">Torulaspora hansenii</name>
    <dbReference type="NCBI Taxonomy" id="284592"/>
    <lineage>
        <taxon>Eukaryota</taxon>
        <taxon>Fungi</taxon>
        <taxon>Dikarya</taxon>
        <taxon>Ascomycota</taxon>
        <taxon>Saccharomycotina</taxon>
        <taxon>Pichiomycetes</taxon>
        <taxon>Debaryomycetaceae</taxon>
        <taxon>Debaryomyces</taxon>
    </lineage>
</organism>
<dbReference type="Pfam" id="PF14226">
    <property type="entry name" value="DIOX_N"/>
    <property type="match status" value="1"/>
</dbReference>
<dbReference type="GO" id="GO:0046872">
    <property type="term" value="F:metal ion binding"/>
    <property type="evidence" value="ECO:0007669"/>
    <property type="project" value="UniProtKB-KW"/>
</dbReference>
<comment type="similarity">
    <text evidence="1 4">Belongs to the iron/ascorbate-dependent oxidoreductase family.</text>
</comment>
<dbReference type="SUPFAM" id="SSF51197">
    <property type="entry name" value="Clavaminate synthase-like"/>
    <property type="match status" value="1"/>
</dbReference>
<dbReference type="InterPro" id="IPR026992">
    <property type="entry name" value="DIOX_N"/>
</dbReference>